<dbReference type="Proteomes" id="UP000243978">
    <property type="component" value="Unassembled WGS sequence"/>
</dbReference>
<dbReference type="InterPro" id="IPR021466">
    <property type="entry name" value="Put_rhamnosyl_transferase"/>
</dbReference>
<dbReference type="AlphaFoldDB" id="A0A2T6BID3"/>
<comment type="caution">
    <text evidence="1">The sequence shown here is derived from an EMBL/GenBank/DDBJ whole genome shotgun (WGS) entry which is preliminary data.</text>
</comment>
<keyword evidence="2" id="KW-1185">Reference proteome</keyword>
<protein>
    <submittedName>
        <fullName evidence="1">Putative rhamnosyltransferase</fullName>
    </submittedName>
</protein>
<sequence>MDVFFQMKFAYCGKPDGLLSKRKKSPKTLNDDEILRQFDLLERITLPSLRDQSDPQFRLTLLCSARMPQEGREHLDWLLNHYLPGRSEAIFARPMIPGRVFRRQMQGLGRGDEPVIQTQICEGEGFGRNFVRRLREHGIESWAKLPCDGGAKAAKGTFMSFRRGLRLGMRGKAFVGLEPVTSPDMPFALSLVARPSSRYNPMLINADGLGHRFPHVGVMTQTLHCLRARNLGQTDKMLPPERRILSQAGAEFRVLRGGHRIECVEDQVLAKPVDVRLPKVMVG</sequence>
<reference evidence="1 2" key="1">
    <citation type="submission" date="2018-04" db="EMBL/GenBank/DDBJ databases">
        <title>Genomic Encyclopedia of Archaeal and Bacterial Type Strains, Phase II (KMG-II): from individual species to whole genera.</title>
        <authorList>
            <person name="Goeker M."/>
        </authorList>
    </citation>
    <scope>NUCLEOTIDE SEQUENCE [LARGE SCALE GENOMIC DNA]</scope>
    <source>
        <strain evidence="1 2">DSM 100977</strain>
    </source>
</reference>
<dbReference type="EMBL" id="QBKS01000001">
    <property type="protein sequence ID" value="PTX55806.1"/>
    <property type="molecule type" value="Genomic_DNA"/>
</dbReference>
<proteinExistence type="predicted"/>
<accession>A0A2T6BID3</accession>
<organism evidence="1 2">
    <name type="scientific">Litoreibacter ponti</name>
    <dbReference type="NCBI Taxonomy" id="1510457"/>
    <lineage>
        <taxon>Bacteria</taxon>
        <taxon>Pseudomonadati</taxon>
        <taxon>Pseudomonadota</taxon>
        <taxon>Alphaproteobacteria</taxon>
        <taxon>Rhodobacterales</taxon>
        <taxon>Roseobacteraceae</taxon>
        <taxon>Litoreibacter</taxon>
    </lineage>
</organism>
<evidence type="ECO:0000313" key="1">
    <source>
        <dbReference type="EMBL" id="PTX55806.1"/>
    </source>
</evidence>
<name>A0A2T6BID3_9RHOB</name>
<dbReference type="Pfam" id="PF11316">
    <property type="entry name" value="Rhamno_transf"/>
    <property type="match status" value="1"/>
</dbReference>
<keyword evidence="1" id="KW-0808">Transferase</keyword>
<dbReference type="GO" id="GO:0016740">
    <property type="term" value="F:transferase activity"/>
    <property type="evidence" value="ECO:0007669"/>
    <property type="project" value="UniProtKB-KW"/>
</dbReference>
<evidence type="ECO:0000313" key="2">
    <source>
        <dbReference type="Proteomes" id="UP000243978"/>
    </source>
</evidence>
<gene>
    <name evidence="1" type="ORF">C8N43_0452</name>
</gene>